<dbReference type="Gene3D" id="3.20.20.150">
    <property type="entry name" value="Divalent-metal-dependent TIM barrel enzymes"/>
    <property type="match status" value="1"/>
</dbReference>
<dbReference type="SUPFAM" id="SSF51658">
    <property type="entry name" value="Xylose isomerase-like"/>
    <property type="match status" value="1"/>
</dbReference>
<evidence type="ECO:0000313" key="2">
    <source>
        <dbReference type="Proteomes" id="UP000177235"/>
    </source>
</evidence>
<name>A0A1F5QC14_9BACT</name>
<proteinExistence type="predicted"/>
<comment type="caution">
    <text evidence="1">The sequence shown here is derived from an EMBL/GenBank/DDBJ whole genome shotgun (WGS) entry which is preliminary data.</text>
</comment>
<dbReference type="InterPro" id="IPR036237">
    <property type="entry name" value="Xyl_isomerase-like_sf"/>
</dbReference>
<sequence>MKPKIATPISKLFNNSSLQKEILELSDVVELREYSNPIESDLPRIYHCDWSVVDVWSAEEVEKIANIIRSNNPQLVTFHVNSCYFKPPIEDDMFVPSGEKLAESELIGNARRNLEKLETAVGRKFQKGVENTNYYPTGAYEIVTTPEFLNKLMSEFDMKFLLDMAHAQITAINKKIALEDYLGRLNLDRAIQMHISRPDKNETLAKDIHESLEDDDWDMVRKLVSRCPNLQYMTLEYYKDDKKLILMLKKLKEILA</sequence>
<dbReference type="EMBL" id="MFFF01000021">
    <property type="protein sequence ID" value="OGE99310.1"/>
    <property type="molecule type" value="Genomic_DNA"/>
</dbReference>
<dbReference type="AlphaFoldDB" id="A0A1F5QC14"/>
<dbReference type="InterPro" id="IPR007801">
    <property type="entry name" value="MbnB/TglH/ChrH"/>
</dbReference>
<accession>A0A1F5QC14</accession>
<reference evidence="1 2" key="1">
    <citation type="journal article" date="2016" name="Nat. Commun.">
        <title>Thousands of microbial genomes shed light on interconnected biogeochemical processes in an aquifer system.</title>
        <authorList>
            <person name="Anantharaman K."/>
            <person name="Brown C.T."/>
            <person name="Hug L.A."/>
            <person name="Sharon I."/>
            <person name="Castelle C.J."/>
            <person name="Probst A.J."/>
            <person name="Thomas B.C."/>
            <person name="Singh A."/>
            <person name="Wilkins M.J."/>
            <person name="Karaoz U."/>
            <person name="Brodie E.L."/>
            <person name="Williams K.H."/>
            <person name="Hubbard S.S."/>
            <person name="Banfield J.F."/>
        </authorList>
    </citation>
    <scope>NUCLEOTIDE SEQUENCE [LARGE SCALE GENOMIC DNA]</scope>
</reference>
<organism evidence="1 2">
    <name type="scientific">Candidatus Doudnabacteria bacterium RIFCSPLOWO2_02_FULL_48_13</name>
    <dbReference type="NCBI Taxonomy" id="1817845"/>
    <lineage>
        <taxon>Bacteria</taxon>
        <taxon>Candidatus Doudnaibacteriota</taxon>
    </lineage>
</organism>
<evidence type="ECO:0000313" key="1">
    <source>
        <dbReference type="EMBL" id="OGE99310.1"/>
    </source>
</evidence>
<gene>
    <name evidence="1" type="ORF">A3J05_00115</name>
</gene>
<evidence type="ECO:0008006" key="3">
    <source>
        <dbReference type="Google" id="ProtNLM"/>
    </source>
</evidence>
<dbReference type="Pfam" id="PF05114">
    <property type="entry name" value="MbnB_TglH_ChrH"/>
    <property type="match status" value="1"/>
</dbReference>
<dbReference type="Proteomes" id="UP000177235">
    <property type="component" value="Unassembled WGS sequence"/>
</dbReference>
<protein>
    <recommendedName>
        <fullName evidence="3">Xylose isomerase-like TIM barrel domain-containing protein</fullName>
    </recommendedName>
</protein>